<feature type="region of interest" description="Disordered" evidence="1">
    <location>
        <begin position="297"/>
        <end position="329"/>
    </location>
</feature>
<feature type="region of interest" description="Disordered" evidence="1">
    <location>
        <begin position="364"/>
        <end position="407"/>
    </location>
</feature>
<dbReference type="EMBL" id="SGPK01000545">
    <property type="protein sequence ID" value="THH02550.1"/>
    <property type="molecule type" value="Genomic_DNA"/>
</dbReference>
<reference evidence="2 3" key="1">
    <citation type="submission" date="2019-02" db="EMBL/GenBank/DDBJ databases">
        <title>Genome sequencing of the rare red list fungi Phellinidium pouzarii.</title>
        <authorList>
            <person name="Buettner E."/>
            <person name="Kellner H."/>
        </authorList>
    </citation>
    <scope>NUCLEOTIDE SEQUENCE [LARGE SCALE GENOMIC DNA]</scope>
    <source>
        <strain evidence="2 3">DSM 108285</strain>
    </source>
</reference>
<name>A0A4S4KZI9_9AGAM</name>
<protein>
    <submittedName>
        <fullName evidence="2">Uncharacterized protein</fullName>
    </submittedName>
</protein>
<evidence type="ECO:0000256" key="1">
    <source>
        <dbReference type="SAM" id="MobiDB-lite"/>
    </source>
</evidence>
<dbReference type="AlphaFoldDB" id="A0A4S4KZI9"/>
<feature type="region of interest" description="Disordered" evidence="1">
    <location>
        <begin position="58"/>
        <end position="96"/>
    </location>
</feature>
<organism evidence="2 3">
    <name type="scientific">Phellinidium pouzarii</name>
    <dbReference type="NCBI Taxonomy" id="167371"/>
    <lineage>
        <taxon>Eukaryota</taxon>
        <taxon>Fungi</taxon>
        <taxon>Dikarya</taxon>
        <taxon>Basidiomycota</taxon>
        <taxon>Agaricomycotina</taxon>
        <taxon>Agaricomycetes</taxon>
        <taxon>Hymenochaetales</taxon>
        <taxon>Hymenochaetaceae</taxon>
        <taxon>Phellinidium</taxon>
    </lineage>
</organism>
<accession>A0A4S4KZI9</accession>
<feature type="region of interest" description="Disordered" evidence="1">
    <location>
        <begin position="464"/>
        <end position="504"/>
    </location>
</feature>
<comment type="caution">
    <text evidence="2">The sequence shown here is derived from an EMBL/GenBank/DDBJ whole genome shotgun (WGS) entry which is preliminary data.</text>
</comment>
<dbReference type="Proteomes" id="UP000308199">
    <property type="component" value="Unassembled WGS sequence"/>
</dbReference>
<feature type="compositionally biased region" description="Acidic residues" evidence="1">
    <location>
        <begin position="492"/>
        <end position="504"/>
    </location>
</feature>
<evidence type="ECO:0000313" key="2">
    <source>
        <dbReference type="EMBL" id="THH02550.1"/>
    </source>
</evidence>
<proteinExistence type="predicted"/>
<dbReference type="OrthoDB" id="3225203at2759"/>
<gene>
    <name evidence="2" type="ORF">EW145_g6731</name>
</gene>
<feature type="non-terminal residue" evidence="2">
    <location>
        <position position="581"/>
    </location>
</feature>
<keyword evidence="3" id="KW-1185">Reference proteome</keyword>
<sequence>MNDYLTVARFLADDRMRTLPIACRLVPLDQWLVTHVDTSWKVKDIKHWILSKCNAWGSSTAPQPPRFRPASPVTFSTPSRRSSLDSGSWEETEEGDDDDWDVFAALEYSKDLHTSDSGLASDNINNTTTSSRSFRQQRTSVAPEHAATSARYTLFSFSSGYILEDEAYLAWYRPRPFELLELHRAGAIVPLPRSVYSAYVEPYFESPVLVSERPHGRRPGPEYTQVQVQVQAHAAEWKQRWAIIRNGVLNLCKDASSAPSHKFPIAALCAIGGPEQLGLASKGSSRIICSKFRRTVPAGRGADSDDASSSIPQAPWHPQDRRKRRSKTSSWVVLDMPGRSSYESILRVLHRLAPHPLTSSFLSTVGAPRTPLPSPSTASPISSTSPPSSSILPSTSSSTPPVQGPGPFGVQYPEWRLALCSRARHAGLGDVGPAMTLYLRAVTSNPGLAHFLHHLPRAPSISEGLRRQATAAHSRADSSSASSSVGSGSWTDELDGEDDVESEVEWDGWARDLSRRVERPPLPKLLTISNSSQEPSSGRSGTVSPSSPSSSSEYDSVDGAFTSRARALSYAPHPHQAYTNT</sequence>
<feature type="compositionally biased region" description="Low complexity" evidence="1">
    <location>
        <begin position="375"/>
        <end position="401"/>
    </location>
</feature>
<feature type="compositionally biased region" description="Low complexity" evidence="1">
    <location>
        <begin position="535"/>
        <end position="552"/>
    </location>
</feature>
<feature type="compositionally biased region" description="Low complexity" evidence="1">
    <location>
        <begin position="469"/>
        <end position="489"/>
    </location>
</feature>
<evidence type="ECO:0000313" key="3">
    <source>
        <dbReference type="Proteomes" id="UP000308199"/>
    </source>
</evidence>
<feature type="region of interest" description="Disordered" evidence="1">
    <location>
        <begin position="520"/>
        <end position="558"/>
    </location>
</feature>